<dbReference type="InterPro" id="IPR015075">
    <property type="entry name" value="AtaL"/>
</dbReference>
<dbReference type="HOGENOM" id="CLU_111642_2_0_1"/>
<protein>
    <recommendedName>
        <fullName evidence="3">DUF1857-domain-containing protein</fullName>
    </recommendedName>
</protein>
<proteinExistence type="predicted"/>
<evidence type="ECO:0000313" key="1">
    <source>
        <dbReference type="EMBL" id="KIP04336.1"/>
    </source>
</evidence>
<dbReference type="EMBL" id="KN840578">
    <property type="protein sequence ID" value="KIP04336.1"/>
    <property type="molecule type" value="Genomic_DNA"/>
</dbReference>
<organism evidence="1 2">
    <name type="scientific">Phlebiopsis gigantea (strain 11061_1 CR5-6)</name>
    <name type="common">White-rot fungus</name>
    <name type="synonym">Peniophora gigantea</name>
    <dbReference type="NCBI Taxonomy" id="745531"/>
    <lineage>
        <taxon>Eukaryota</taxon>
        <taxon>Fungi</taxon>
        <taxon>Dikarya</taxon>
        <taxon>Basidiomycota</taxon>
        <taxon>Agaricomycotina</taxon>
        <taxon>Agaricomycetes</taxon>
        <taxon>Polyporales</taxon>
        <taxon>Phanerochaetaceae</taxon>
        <taxon>Phlebiopsis</taxon>
    </lineage>
</organism>
<reference evidence="1 2" key="1">
    <citation type="journal article" date="2014" name="PLoS Genet.">
        <title>Analysis of the Phlebiopsis gigantea genome, transcriptome and secretome provides insight into its pioneer colonization strategies of wood.</title>
        <authorList>
            <person name="Hori C."/>
            <person name="Ishida T."/>
            <person name="Igarashi K."/>
            <person name="Samejima M."/>
            <person name="Suzuki H."/>
            <person name="Master E."/>
            <person name="Ferreira P."/>
            <person name="Ruiz-Duenas F.J."/>
            <person name="Held B."/>
            <person name="Canessa P."/>
            <person name="Larrondo L.F."/>
            <person name="Schmoll M."/>
            <person name="Druzhinina I.S."/>
            <person name="Kubicek C.P."/>
            <person name="Gaskell J.A."/>
            <person name="Kersten P."/>
            <person name="St John F."/>
            <person name="Glasner J."/>
            <person name="Sabat G."/>
            <person name="Splinter BonDurant S."/>
            <person name="Syed K."/>
            <person name="Yadav J."/>
            <person name="Mgbeahuruike A.C."/>
            <person name="Kovalchuk A."/>
            <person name="Asiegbu F.O."/>
            <person name="Lackner G."/>
            <person name="Hoffmeister D."/>
            <person name="Rencoret J."/>
            <person name="Gutierrez A."/>
            <person name="Sun H."/>
            <person name="Lindquist E."/>
            <person name="Barry K."/>
            <person name="Riley R."/>
            <person name="Grigoriev I.V."/>
            <person name="Henrissat B."/>
            <person name="Kues U."/>
            <person name="Berka R.M."/>
            <person name="Martinez A.T."/>
            <person name="Covert S.F."/>
            <person name="Blanchette R.A."/>
            <person name="Cullen D."/>
        </authorList>
    </citation>
    <scope>NUCLEOTIDE SEQUENCE [LARGE SCALE GENOMIC DNA]</scope>
    <source>
        <strain evidence="1 2">11061_1 CR5-6</strain>
    </source>
</reference>
<name>A0A0C3RU08_PHLG1</name>
<dbReference type="AlphaFoldDB" id="A0A0C3RU08"/>
<dbReference type="OrthoDB" id="2320332at2759"/>
<keyword evidence="2" id="KW-1185">Reference proteome</keyword>
<dbReference type="Proteomes" id="UP000053257">
    <property type="component" value="Unassembled WGS sequence"/>
</dbReference>
<sequence length="168" mass="18381">MKYHLAFTAPINPPSATTKLTRAHVWEGLKLKARDPLRYVPAIAKCEVVSETADGMTRIVEFKPGKGPPGKVTEVITYAGNCRLSTSFTPLSLFQIDHGSFISNIISDGKSESDLFLTFAFTWNFPDIQEETSEAAEKIQQVTQMAEASTTTTVNEIGDLVQKGVIKG</sequence>
<accession>A0A0C3RU08</accession>
<dbReference type="InterPro" id="IPR023393">
    <property type="entry name" value="START-like_dom_sf"/>
</dbReference>
<evidence type="ECO:0000313" key="2">
    <source>
        <dbReference type="Proteomes" id="UP000053257"/>
    </source>
</evidence>
<dbReference type="Gene3D" id="3.30.530.20">
    <property type="match status" value="1"/>
</dbReference>
<gene>
    <name evidence="1" type="ORF">PHLGIDRAFT_120809</name>
</gene>
<dbReference type="Pfam" id="PF08982">
    <property type="entry name" value="AtaL"/>
    <property type="match status" value="1"/>
</dbReference>
<dbReference type="SUPFAM" id="SSF55961">
    <property type="entry name" value="Bet v1-like"/>
    <property type="match status" value="1"/>
</dbReference>
<dbReference type="STRING" id="745531.A0A0C3RU08"/>
<evidence type="ECO:0008006" key="3">
    <source>
        <dbReference type="Google" id="ProtNLM"/>
    </source>
</evidence>